<sequence length="138" mass="14541">MSNTSLQAPASVVMISPRHFTPDGGTARDTFFQSLPAVPSGDGIAQTAHDELIHVAETLPAPGVNVHLFEVIGAAMPDSGVPNNWFSSHASGQVAVLPLDIPNIEMADGSVRCMIADLHLSLHPNRTQTPTGANQWPT</sequence>
<organism evidence="1 2">
    <name type="scientific">Antarctobacter heliothermus</name>
    <dbReference type="NCBI Taxonomy" id="74033"/>
    <lineage>
        <taxon>Bacteria</taxon>
        <taxon>Pseudomonadati</taxon>
        <taxon>Pseudomonadota</taxon>
        <taxon>Alphaproteobacteria</taxon>
        <taxon>Rhodobacterales</taxon>
        <taxon>Roseobacteraceae</taxon>
        <taxon>Antarctobacter</taxon>
    </lineage>
</organism>
<dbReference type="PANTHER" id="PTHR43224">
    <property type="entry name" value="AMIDINOTRANSFERASE"/>
    <property type="match status" value="1"/>
</dbReference>
<dbReference type="Pfam" id="PF19420">
    <property type="entry name" value="DDAH_eukar"/>
    <property type="match status" value="1"/>
</dbReference>
<accession>A0A222E959</accession>
<dbReference type="Proteomes" id="UP000203589">
    <property type="component" value="Chromosome"/>
</dbReference>
<keyword evidence="2" id="KW-1185">Reference proteome</keyword>
<evidence type="ECO:0000313" key="2">
    <source>
        <dbReference type="Proteomes" id="UP000203589"/>
    </source>
</evidence>
<dbReference type="GO" id="GO:0016740">
    <property type="term" value="F:transferase activity"/>
    <property type="evidence" value="ECO:0007669"/>
    <property type="project" value="UniProtKB-KW"/>
</dbReference>
<gene>
    <name evidence="1" type="ORF">ANTHELSMS3_04133</name>
</gene>
<dbReference type="PANTHER" id="PTHR43224:SF1">
    <property type="entry name" value="AMIDINOTRANSFERASE"/>
    <property type="match status" value="1"/>
</dbReference>
<dbReference type="KEGG" id="aht:ANTHELSMS3_04133"/>
<proteinExistence type="predicted"/>
<name>A0A222E959_9RHOB</name>
<protein>
    <submittedName>
        <fullName evidence="1">Amidinotransferase</fullName>
    </submittedName>
</protein>
<reference evidence="1 2" key="1">
    <citation type="submission" date="2017-07" db="EMBL/GenBank/DDBJ databases">
        <title>Genome Sequence of Antarctobacter heliothermus Strain SMS3 Isolated from a culture of the Diatom Skeletonema marinoi.</title>
        <authorList>
            <person name="Topel M."/>
            <person name="Pinder M.I.M."/>
            <person name="Johansson O.N."/>
            <person name="Kourtchenko O."/>
            <person name="Godhe A."/>
            <person name="Clarke A.K."/>
        </authorList>
    </citation>
    <scope>NUCLEOTIDE SEQUENCE [LARGE SCALE GENOMIC DNA]</scope>
    <source>
        <strain evidence="1 2">SMS3</strain>
    </source>
</reference>
<dbReference type="InterPro" id="IPR014541">
    <property type="entry name" value="Amdntrnsf_FN0238"/>
</dbReference>
<dbReference type="AlphaFoldDB" id="A0A222E959"/>
<dbReference type="EMBL" id="CP022540">
    <property type="protein sequence ID" value="ASP22737.1"/>
    <property type="molecule type" value="Genomic_DNA"/>
</dbReference>
<dbReference type="OrthoDB" id="9788268at2"/>
<evidence type="ECO:0000313" key="1">
    <source>
        <dbReference type="EMBL" id="ASP22737.1"/>
    </source>
</evidence>
<keyword evidence="1" id="KW-0808">Transferase</keyword>